<dbReference type="Proteomes" id="UP000017127">
    <property type="component" value="Unassembled WGS sequence"/>
</dbReference>
<name>U7QHL5_9CYAN</name>
<accession>U7QHL5</accession>
<gene>
    <name evidence="1" type="ORF">M595_2676</name>
</gene>
<protein>
    <submittedName>
        <fullName evidence="1">Uncharacterized protein</fullName>
    </submittedName>
</protein>
<organism evidence="1 2">
    <name type="scientific">Lyngbya aestuarii BL J</name>
    <dbReference type="NCBI Taxonomy" id="1348334"/>
    <lineage>
        <taxon>Bacteria</taxon>
        <taxon>Bacillati</taxon>
        <taxon>Cyanobacteriota</taxon>
        <taxon>Cyanophyceae</taxon>
        <taxon>Oscillatoriophycideae</taxon>
        <taxon>Oscillatoriales</taxon>
        <taxon>Microcoleaceae</taxon>
        <taxon>Lyngbya</taxon>
    </lineage>
</organism>
<reference evidence="1 2" key="1">
    <citation type="journal article" date="2013" name="Front. Microbiol.">
        <title>Comparative genomic analyses of the cyanobacterium, Lyngbya aestuarii BL J, a powerful hydrogen producer.</title>
        <authorList>
            <person name="Kothari A."/>
            <person name="Vaughn M."/>
            <person name="Garcia-Pichel F."/>
        </authorList>
    </citation>
    <scope>NUCLEOTIDE SEQUENCE [LARGE SCALE GENOMIC DNA]</scope>
    <source>
        <strain evidence="1 2">BL J</strain>
    </source>
</reference>
<proteinExistence type="predicted"/>
<dbReference type="EMBL" id="AUZM01000022">
    <property type="protein sequence ID" value="ERT07378.1"/>
    <property type="molecule type" value="Genomic_DNA"/>
</dbReference>
<evidence type="ECO:0000313" key="1">
    <source>
        <dbReference type="EMBL" id="ERT07378.1"/>
    </source>
</evidence>
<dbReference type="AlphaFoldDB" id="U7QHL5"/>
<evidence type="ECO:0000313" key="2">
    <source>
        <dbReference type="Proteomes" id="UP000017127"/>
    </source>
</evidence>
<sequence>MQLYIQSQHPVAGQLLLANPKPIIVHLNFSQPIAYVVELGRLDQLNFLLSVFY</sequence>
<comment type="caution">
    <text evidence="1">The sequence shown here is derived from an EMBL/GenBank/DDBJ whole genome shotgun (WGS) entry which is preliminary data.</text>
</comment>
<keyword evidence="2" id="KW-1185">Reference proteome</keyword>